<name>A0AA47JLT5_VIBPH</name>
<feature type="region of interest" description="Disordered" evidence="1">
    <location>
        <begin position="185"/>
        <end position="204"/>
    </location>
</feature>
<feature type="domain" description="Bacteriophage T7 tail fibre protein-like N-terminal" evidence="2">
    <location>
        <begin position="19"/>
        <end position="135"/>
    </location>
</feature>
<gene>
    <name evidence="3" type="ORF">O1Q84_19200</name>
</gene>
<sequence>MTINNKPTPNVAEKTQYLSRVHYDAKAGEHQFAVTFQYNDLETVRVLRDAVELEYLTDYFYPSTHVVQLNEPLKADARITIRRETPLEERAVDFVNAAELTEADLDASANQVFFAMQEAYDNSLDSLKPEDDGSMSLSGKRLTNVGDPYYEKDAANKRYVDKWFNEAIKDNAAVKAHATQEANRSARSAAEAASSAANSNSYAGASKTYSETSKHYSELCRDIHAEVEAEGQLQLGMIQSLSDEQKALILKEGSTQTSRVSTEGNAQFNRVNQEGGRQYTIISSEGTKQFNRVKAEGDKQVQLATEQANLALSHKEGAEAEHQGATQQAANAAASAQEASTYLDTVQSNTDKTEELAASAAGYRDRAVLAETNAKASEVKAAEHAGTAQNNAAASDEAIAQTRANAEAAKEAADRAEIAAATLTGALVELGNADLSTGVYPEPYTDLNGQVRSCFWKVIKGGTVSGVEYGVGDTLVYSETLGDYYKIDNTESVTSVNGHKGAVTLTKNDVGLSNVPNYAFTAAVNDASTVKFAAAGAVKQAYDLAASKITKAQGDSYYLGKAANAVSASKWAAARTLTLTGDAAGSVSMDGSANVSLAVTVNNAATGDKWTTARTLTLAGDVTGSVSMDGSANVSLTATVANNSHTHVLDNISDITKHVPSKVKDLDATDLNTLSSTAHAGFYRQTANASATTARHYPVAAAGVLLVLASAGGVVQMYVVYNTGALYTRGLYNNAWSAWRYSYDSVNKPTKADVGLNAVHDWVATSSVSDGSTTKYATAAAVKTAYDKAVAAFNNVSTVNSVSNTAFVVPTTVVENSKEALLYKVTVPSSSHETVVEFFGLKALRANGYLVIKLDGAVLLQNADFSTPLAAIAPVNKESNVELYVKAEPYTNGTRQAQAAGYLPGGRAVCRKTKLA</sequence>
<evidence type="ECO:0000259" key="2">
    <source>
        <dbReference type="Pfam" id="PF03906"/>
    </source>
</evidence>
<organism evidence="3 4">
    <name type="scientific">Vibrio parahaemolyticus</name>
    <dbReference type="NCBI Taxonomy" id="670"/>
    <lineage>
        <taxon>Bacteria</taxon>
        <taxon>Pseudomonadati</taxon>
        <taxon>Pseudomonadota</taxon>
        <taxon>Gammaproteobacteria</taxon>
        <taxon>Vibrionales</taxon>
        <taxon>Vibrionaceae</taxon>
        <taxon>Vibrio</taxon>
    </lineage>
</organism>
<dbReference type="RefSeq" id="WP_269169607.1">
    <property type="nucleotide sequence ID" value="NZ_CP114195.1"/>
</dbReference>
<dbReference type="AlphaFoldDB" id="A0AA47JLT5"/>
<dbReference type="EMBL" id="CP114195">
    <property type="protein sequence ID" value="WAT93129.1"/>
    <property type="molecule type" value="Genomic_DNA"/>
</dbReference>
<reference evidence="3" key="1">
    <citation type="submission" date="2022-12" db="EMBL/GenBank/DDBJ databases">
        <title>Vibrio parahaemolyticus become highly virulent by producing novel Tc toxins.</title>
        <authorList>
            <person name="Yang F."/>
            <person name="You Y."/>
            <person name="Lai Q."/>
            <person name="Xu L."/>
            <person name="Li F."/>
        </authorList>
    </citation>
    <scope>NUCLEOTIDE SEQUENCE</scope>
    <source>
        <strain evidence="3">Vp-HL-202005</strain>
    </source>
</reference>
<evidence type="ECO:0000313" key="4">
    <source>
        <dbReference type="Proteomes" id="UP001156560"/>
    </source>
</evidence>
<evidence type="ECO:0000256" key="1">
    <source>
        <dbReference type="SAM" id="MobiDB-lite"/>
    </source>
</evidence>
<evidence type="ECO:0000313" key="3">
    <source>
        <dbReference type="EMBL" id="WAT93129.1"/>
    </source>
</evidence>
<dbReference type="Proteomes" id="UP001156560">
    <property type="component" value="Chromosome 2"/>
</dbReference>
<dbReference type="InterPro" id="IPR005604">
    <property type="entry name" value="Phage_T7_tail_fibre-like_N"/>
</dbReference>
<dbReference type="CDD" id="cd19958">
    <property type="entry name" value="pyocin_knob"/>
    <property type="match status" value="1"/>
</dbReference>
<dbReference type="Pfam" id="PF03906">
    <property type="entry name" value="Phage_T7_tail"/>
    <property type="match status" value="1"/>
</dbReference>
<proteinExistence type="predicted"/>
<protein>
    <submittedName>
        <fullName evidence="3">Phage tail fiber protein</fullName>
    </submittedName>
</protein>
<accession>A0AA47JLT5</accession>